<gene>
    <name evidence="1" type="ORF">CPB84DRAFT_1019005</name>
</gene>
<keyword evidence="2" id="KW-1185">Reference proteome</keyword>
<protein>
    <submittedName>
        <fullName evidence="1">Uncharacterized protein</fullName>
    </submittedName>
</protein>
<name>A0A9P5NQK6_GYMJU</name>
<accession>A0A9P5NQK6</accession>
<comment type="caution">
    <text evidence="1">The sequence shown here is derived from an EMBL/GenBank/DDBJ whole genome shotgun (WGS) entry which is preliminary data.</text>
</comment>
<reference evidence="1" key="1">
    <citation type="submission" date="2020-11" db="EMBL/GenBank/DDBJ databases">
        <authorList>
            <consortium name="DOE Joint Genome Institute"/>
            <person name="Ahrendt S."/>
            <person name="Riley R."/>
            <person name="Andreopoulos W."/>
            <person name="LaButti K."/>
            <person name="Pangilinan J."/>
            <person name="Ruiz-duenas F.J."/>
            <person name="Barrasa J.M."/>
            <person name="Sanchez-Garcia M."/>
            <person name="Camarero S."/>
            <person name="Miyauchi S."/>
            <person name="Serrano A."/>
            <person name="Linde D."/>
            <person name="Babiker R."/>
            <person name="Drula E."/>
            <person name="Ayuso-Fernandez I."/>
            <person name="Pacheco R."/>
            <person name="Padilla G."/>
            <person name="Ferreira P."/>
            <person name="Barriuso J."/>
            <person name="Kellner H."/>
            <person name="Castanera R."/>
            <person name="Alfaro M."/>
            <person name="Ramirez L."/>
            <person name="Pisabarro A.G."/>
            <person name="Kuo A."/>
            <person name="Tritt A."/>
            <person name="Lipzen A."/>
            <person name="He G."/>
            <person name="Yan M."/>
            <person name="Ng V."/>
            <person name="Cullen D."/>
            <person name="Martin F."/>
            <person name="Rosso M.-N."/>
            <person name="Henrissat B."/>
            <person name="Hibbett D."/>
            <person name="Martinez A.T."/>
            <person name="Grigoriev I.V."/>
        </authorList>
    </citation>
    <scope>NUCLEOTIDE SEQUENCE</scope>
    <source>
        <strain evidence="1">AH 44721</strain>
    </source>
</reference>
<evidence type="ECO:0000313" key="1">
    <source>
        <dbReference type="EMBL" id="KAF8900705.1"/>
    </source>
</evidence>
<organism evidence="1 2">
    <name type="scientific">Gymnopilus junonius</name>
    <name type="common">Spectacular rustgill mushroom</name>
    <name type="synonym">Gymnopilus spectabilis subsp. junonius</name>
    <dbReference type="NCBI Taxonomy" id="109634"/>
    <lineage>
        <taxon>Eukaryota</taxon>
        <taxon>Fungi</taxon>
        <taxon>Dikarya</taxon>
        <taxon>Basidiomycota</taxon>
        <taxon>Agaricomycotina</taxon>
        <taxon>Agaricomycetes</taxon>
        <taxon>Agaricomycetidae</taxon>
        <taxon>Agaricales</taxon>
        <taxon>Agaricineae</taxon>
        <taxon>Hymenogastraceae</taxon>
        <taxon>Gymnopilus</taxon>
    </lineage>
</organism>
<sequence length="113" mass="13409">MITIPCDGRRLFLRLPKTMKQLFLSILVAFFPGRAVELRNALSDRSSKFYSKEHADTRVLRFARRYFYRASERVVLIDVVNLRLLVMSPPVVYTHEHNGKTKRRPRSTHYQTR</sequence>
<dbReference type="Proteomes" id="UP000724874">
    <property type="component" value="Unassembled WGS sequence"/>
</dbReference>
<dbReference type="AlphaFoldDB" id="A0A9P5NQK6"/>
<dbReference type="EMBL" id="JADNYJ010000046">
    <property type="protein sequence ID" value="KAF8900705.1"/>
    <property type="molecule type" value="Genomic_DNA"/>
</dbReference>
<evidence type="ECO:0000313" key="2">
    <source>
        <dbReference type="Proteomes" id="UP000724874"/>
    </source>
</evidence>
<proteinExistence type="predicted"/>